<dbReference type="InterPro" id="IPR036770">
    <property type="entry name" value="Ankyrin_rpt-contain_sf"/>
</dbReference>
<reference evidence="4 5" key="1">
    <citation type="submission" date="2024-02" db="EMBL/GenBank/DDBJ databases">
        <title>Discinaceae phylogenomics.</title>
        <authorList>
            <person name="Dirks A.C."/>
            <person name="James T.Y."/>
        </authorList>
    </citation>
    <scope>NUCLEOTIDE SEQUENCE [LARGE SCALE GENOMIC DNA]</scope>
    <source>
        <strain evidence="4 5">ACD0624</strain>
    </source>
</reference>
<evidence type="ECO:0000313" key="4">
    <source>
        <dbReference type="EMBL" id="KAL0639461.1"/>
    </source>
</evidence>
<dbReference type="PROSITE" id="PS50297">
    <property type="entry name" value="ANK_REP_REGION"/>
    <property type="match status" value="2"/>
</dbReference>
<dbReference type="Gene3D" id="1.25.40.20">
    <property type="entry name" value="Ankyrin repeat-containing domain"/>
    <property type="match status" value="2"/>
</dbReference>
<evidence type="ECO:0000313" key="5">
    <source>
        <dbReference type="Proteomes" id="UP001447188"/>
    </source>
</evidence>
<evidence type="ECO:0000256" key="1">
    <source>
        <dbReference type="ARBA" id="ARBA00022737"/>
    </source>
</evidence>
<dbReference type="PANTHER" id="PTHR24198">
    <property type="entry name" value="ANKYRIN REPEAT AND PROTEIN KINASE DOMAIN-CONTAINING PROTEIN"/>
    <property type="match status" value="1"/>
</dbReference>
<keyword evidence="2 3" id="KW-0040">ANK repeat</keyword>
<feature type="repeat" description="ANK" evidence="3">
    <location>
        <begin position="89"/>
        <end position="121"/>
    </location>
</feature>
<dbReference type="PROSITE" id="PS50088">
    <property type="entry name" value="ANK_REPEAT"/>
    <property type="match status" value="2"/>
</dbReference>
<keyword evidence="1" id="KW-0677">Repeat</keyword>
<protein>
    <recommendedName>
        <fullName evidence="6">Ankyrin</fullName>
    </recommendedName>
</protein>
<comment type="caution">
    <text evidence="4">The sequence shown here is derived from an EMBL/GenBank/DDBJ whole genome shotgun (WGS) entry which is preliminary data.</text>
</comment>
<dbReference type="EMBL" id="JBBBZM010000011">
    <property type="protein sequence ID" value="KAL0639461.1"/>
    <property type="molecule type" value="Genomic_DNA"/>
</dbReference>
<dbReference type="SUPFAM" id="SSF48403">
    <property type="entry name" value="Ankyrin repeat"/>
    <property type="match status" value="1"/>
</dbReference>
<proteinExistence type="predicted"/>
<evidence type="ECO:0000256" key="3">
    <source>
        <dbReference type="PROSITE-ProRule" id="PRU00023"/>
    </source>
</evidence>
<evidence type="ECO:0008006" key="6">
    <source>
        <dbReference type="Google" id="ProtNLM"/>
    </source>
</evidence>
<gene>
    <name evidence="4" type="ORF">Q9L58_001490</name>
</gene>
<dbReference type="InterPro" id="IPR002110">
    <property type="entry name" value="Ankyrin_rpt"/>
</dbReference>
<dbReference type="PANTHER" id="PTHR24198:SF165">
    <property type="entry name" value="ANKYRIN REPEAT-CONTAINING PROTEIN-RELATED"/>
    <property type="match status" value="1"/>
</dbReference>
<name>A0ABR3GV53_9PEZI</name>
<dbReference type="Pfam" id="PF12796">
    <property type="entry name" value="Ank_2"/>
    <property type="match status" value="2"/>
</dbReference>
<keyword evidence="5" id="KW-1185">Reference proteome</keyword>
<evidence type="ECO:0000256" key="2">
    <source>
        <dbReference type="ARBA" id="ARBA00023043"/>
    </source>
</evidence>
<feature type="repeat" description="ANK" evidence="3">
    <location>
        <begin position="210"/>
        <end position="246"/>
    </location>
</feature>
<dbReference type="Proteomes" id="UP001447188">
    <property type="component" value="Unassembled WGS sequence"/>
</dbReference>
<accession>A0ABR3GV53</accession>
<organism evidence="4 5">
    <name type="scientific">Discina gigas</name>
    <dbReference type="NCBI Taxonomy" id="1032678"/>
    <lineage>
        <taxon>Eukaryota</taxon>
        <taxon>Fungi</taxon>
        <taxon>Dikarya</taxon>
        <taxon>Ascomycota</taxon>
        <taxon>Pezizomycotina</taxon>
        <taxon>Pezizomycetes</taxon>
        <taxon>Pezizales</taxon>
        <taxon>Discinaceae</taxon>
        <taxon>Discina</taxon>
    </lineage>
</organism>
<dbReference type="SMART" id="SM00248">
    <property type="entry name" value="ANK"/>
    <property type="match status" value="5"/>
</dbReference>
<sequence>MLLSLPNELILEVVENFTDTTDVFYLLMTSKHLSELLQPILVKASNEKVDSAAAVGLPLLHFAALHDDRTAAKLAIRNAPNCVNNFISDEGTALHIAVFEGLESMVEFLLAQGADPNIVDPDPQAGVPLDTPLQVALANVIEIHDAVIIETIPMVSEGIIRLLLQRGANPNTLSHHGLNALLQAAHLGLPQVVSAILETGRVNINSRSFSGATALHIAVERAADAGSLQVVELLLARGIDVNACNANGLTALFHARTESVATLLRRYGATGQSLDMIQPAGEVAIRTPAEEIETAGCKNDDKDGDSGRQGAKAVIEKWWALRAPNAKTTIIILKRGILTYHRAYPEERNLTLEDLIGGTETVI</sequence>